<dbReference type="PROSITE" id="PS50158">
    <property type="entry name" value="ZF_CCHC"/>
    <property type="match status" value="1"/>
</dbReference>
<evidence type="ECO:0000313" key="6">
    <source>
        <dbReference type="Proteomes" id="UP000772434"/>
    </source>
</evidence>
<evidence type="ECO:0000313" key="5">
    <source>
        <dbReference type="EMBL" id="KAF9061829.1"/>
    </source>
</evidence>
<feature type="domain" description="CCHC-type" evidence="4">
    <location>
        <begin position="235"/>
        <end position="249"/>
    </location>
</feature>
<keyword evidence="2" id="KW-0175">Coiled coil</keyword>
<keyword evidence="6" id="KW-1185">Reference proteome</keyword>
<evidence type="ECO:0000256" key="1">
    <source>
        <dbReference type="PROSITE-ProRule" id="PRU00047"/>
    </source>
</evidence>
<dbReference type="GO" id="GO:0008270">
    <property type="term" value="F:zinc ion binding"/>
    <property type="evidence" value="ECO:0007669"/>
    <property type="project" value="UniProtKB-KW"/>
</dbReference>
<evidence type="ECO:0000256" key="3">
    <source>
        <dbReference type="SAM" id="MobiDB-lite"/>
    </source>
</evidence>
<dbReference type="GO" id="GO:0003676">
    <property type="term" value="F:nucleic acid binding"/>
    <property type="evidence" value="ECO:0007669"/>
    <property type="project" value="InterPro"/>
</dbReference>
<accession>A0A9P5PAA3</accession>
<sequence length="636" mass="72393">MEYEWILTELRLNEGKLLERHPETNNYMWKWFADELYCYAKLANIENGCSSIIAVRDALPSALRVKVSDEQANWKNFTDAIKAVKKQEIEEGVERQRMVDKTKEEVASAHKRLWERVPPVPETLSKALGRSFAGMGFENTFRGGGYRGYGSGSRGGRGGGQGSRQRNNAPLEPDQQAILVRNASLLPHHPNTSEGLQAYRSQLAAWALKWGQEAVIDHDKPVPLKPGTAPVASGKCFNCGLKGHQGRFCEATGDQILGIHEREWRVLCGRNLPRVMGSFGRSAQVNHVMDNEFELWLSGEGLDQNASCIFLANEDEVIDIFSIESDVSRASVPKFVTIELQGKDNRRLRVDAALVDGGAMVSAMDKGLFEKVKNQITGWEPSVRRLCMANGVIVPATAQWREKVLLQGEEVEGFLQVFDSGGGWDVLLGKPLLKAFGAVHDFADDSVVVRKRVSEVFQKGLGKQVSICEVEDDDEKLADIRVQIPPEEKARTSDGGSERSQTPRFRDIYLSMEMTQVSKLKKEKHECLWEEERERHEEDRVLRRIAENIVQRRKDEYKTKRKEEDIWGAERLERQKEKAEEETKQNVDKERRTAREFWKTHGAKWRFRFTCRKGAFTPVRAQKGIPMHMSAEKRRR</sequence>
<feature type="compositionally biased region" description="Gly residues" evidence="3">
    <location>
        <begin position="146"/>
        <end position="162"/>
    </location>
</feature>
<feature type="region of interest" description="Disordered" evidence="3">
    <location>
        <begin position="146"/>
        <end position="169"/>
    </location>
</feature>
<comment type="caution">
    <text evidence="5">The sequence shown here is derived from an EMBL/GenBank/DDBJ whole genome shotgun (WGS) entry which is preliminary data.</text>
</comment>
<dbReference type="Proteomes" id="UP000772434">
    <property type="component" value="Unassembled WGS sequence"/>
</dbReference>
<dbReference type="OrthoDB" id="2919534at2759"/>
<proteinExistence type="predicted"/>
<keyword evidence="1" id="KW-0863">Zinc-finger</keyword>
<dbReference type="EMBL" id="JADNRY010000189">
    <property type="protein sequence ID" value="KAF9061829.1"/>
    <property type="molecule type" value="Genomic_DNA"/>
</dbReference>
<dbReference type="InterPro" id="IPR001878">
    <property type="entry name" value="Znf_CCHC"/>
</dbReference>
<feature type="coiled-coil region" evidence="2">
    <location>
        <begin position="562"/>
        <end position="592"/>
    </location>
</feature>
<gene>
    <name evidence="5" type="ORF">BDP27DRAFT_1428524</name>
</gene>
<dbReference type="AlphaFoldDB" id="A0A9P5PAA3"/>
<evidence type="ECO:0000256" key="2">
    <source>
        <dbReference type="SAM" id="Coils"/>
    </source>
</evidence>
<evidence type="ECO:0000259" key="4">
    <source>
        <dbReference type="PROSITE" id="PS50158"/>
    </source>
</evidence>
<protein>
    <recommendedName>
        <fullName evidence="4">CCHC-type domain-containing protein</fullName>
    </recommendedName>
</protein>
<organism evidence="5 6">
    <name type="scientific">Rhodocollybia butyracea</name>
    <dbReference type="NCBI Taxonomy" id="206335"/>
    <lineage>
        <taxon>Eukaryota</taxon>
        <taxon>Fungi</taxon>
        <taxon>Dikarya</taxon>
        <taxon>Basidiomycota</taxon>
        <taxon>Agaricomycotina</taxon>
        <taxon>Agaricomycetes</taxon>
        <taxon>Agaricomycetidae</taxon>
        <taxon>Agaricales</taxon>
        <taxon>Marasmiineae</taxon>
        <taxon>Omphalotaceae</taxon>
        <taxon>Rhodocollybia</taxon>
    </lineage>
</organism>
<keyword evidence="1" id="KW-0479">Metal-binding</keyword>
<reference evidence="5" key="1">
    <citation type="submission" date="2020-11" db="EMBL/GenBank/DDBJ databases">
        <authorList>
            <consortium name="DOE Joint Genome Institute"/>
            <person name="Ahrendt S."/>
            <person name="Riley R."/>
            <person name="Andreopoulos W."/>
            <person name="Labutti K."/>
            <person name="Pangilinan J."/>
            <person name="Ruiz-Duenas F.J."/>
            <person name="Barrasa J.M."/>
            <person name="Sanchez-Garcia M."/>
            <person name="Camarero S."/>
            <person name="Miyauchi S."/>
            <person name="Serrano A."/>
            <person name="Linde D."/>
            <person name="Babiker R."/>
            <person name="Drula E."/>
            <person name="Ayuso-Fernandez I."/>
            <person name="Pacheco R."/>
            <person name="Padilla G."/>
            <person name="Ferreira P."/>
            <person name="Barriuso J."/>
            <person name="Kellner H."/>
            <person name="Castanera R."/>
            <person name="Alfaro M."/>
            <person name="Ramirez L."/>
            <person name="Pisabarro A.G."/>
            <person name="Kuo A."/>
            <person name="Tritt A."/>
            <person name="Lipzen A."/>
            <person name="He G."/>
            <person name="Yan M."/>
            <person name="Ng V."/>
            <person name="Cullen D."/>
            <person name="Martin F."/>
            <person name="Rosso M.-N."/>
            <person name="Henrissat B."/>
            <person name="Hibbett D."/>
            <person name="Martinez A.T."/>
            <person name="Grigoriev I.V."/>
        </authorList>
    </citation>
    <scope>NUCLEOTIDE SEQUENCE</scope>
    <source>
        <strain evidence="5">AH 40177</strain>
    </source>
</reference>
<name>A0A9P5PAA3_9AGAR</name>
<keyword evidence="1" id="KW-0862">Zinc</keyword>